<evidence type="ECO:0000313" key="2">
    <source>
        <dbReference type="EMBL" id="AHB48629.1"/>
    </source>
</evidence>
<dbReference type="HOGENOM" id="CLU_2617228_0_0_5"/>
<organism evidence="2 3">
    <name type="scientific">Hyphomicrobium nitrativorans NL23</name>
    <dbReference type="NCBI Taxonomy" id="1029756"/>
    <lineage>
        <taxon>Bacteria</taxon>
        <taxon>Pseudomonadati</taxon>
        <taxon>Pseudomonadota</taxon>
        <taxon>Alphaproteobacteria</taxon>
        <taxon>Hyphomicrobiales</taxon>
        <taxon>Hyphomicrobiaceae</taxon>
        <taxon>Hyphomicrobium</taxon>
    </lineage>
</organism>
<sequence length="78" mass="8769">MQKLTLAAIAAGAMLGFAFPSAHAAPPAAPAIGQSLATGGLMEPVQYWRRHCRRWNRECRARWGWGPRYRRCMIRRGC</sequence>
<keyword evidence="3" id="KW-1185">Reference proteome</keyword>
<dbReference type="KEGG" id="hni:W911_09885"/>
<gene>
    <name evidence="2" type="ORF">W911_09885</name>
</gene>
<dbReference type="EMBL" id="CP006912">
    <property type="protein sequence ID" value="AHB48629.1"/>
    <property type="molecule type" value="Genomic_DNA"/>
</dbReference>
<dbReference type="AlphaFoldDB" id="V5SF94"/>
<dbReference type="PATRIC" id="fig|1029756.8.peg.2058"/>
<accession>V5SF94</accession>
<proteinExistence type="predicted"/>
<reference evidence="2 3" key="1">
    <citation type="journal article" date="2014" name="Genome Announc.">
        <title>Complete Genome Sequence of Hyphomicrobium nitrativorans Strain NL23, a Denitrifying Bacterium Isolated from Biofilm of a Methanol-Fed Denitrification System Treating Seawater at the Montreal Biodome.</title>
        <authorList>
            <person name="Martineau C."/>
            <person name="Villeneuve C."/>
            <person name="Mauffrey F."/>
            <person name="Villemur R."/>
        </authorList>
    </citation>
    <scope>NUCLEOTIDE SEQUENCE [LARGE SCALE GENOMIC DNA]</scope>
    <source>
        <strain evidence="2">NL23</strain>
    </source>
</reference>
<feature type="chain" id="PRO_5004740664" evidence="1">
    <location>
        <begin position="25"/>
        <end position="78"/>
    </location>
</feature>
<dbReference type="STRING" id="1029756.W911_09885"/>
<dbReference type="Proteomes" id="UP000018542">
    <property type="component" value="Chromosome"/>
</dbReference>
<dbReference type="GO" id="GO:0016787">
    <property type="term" value="F:hydrolase activity"/>
    <property type="evidence" value="ECO:0007669"/>
    <property type="project" value="UniProtKB-KW"/>
</dbReference>
<name>V5SF94_9HYPH</name>
<evidence type="ECO:0000313" key="3">
    <source>
        <dbReference type="Proteomes" id="UP000018542"/>
    </source>
</evidence>
<evidence type="ECO:0000256" key="1">
    <source>
        <dbReference type="SAM" id="SignalP"/>
    </source>
</evidence>
<feature type="signal peptide" evidence="1">
    <location>
        <begin position="1"/>
        <end position="24"/>
    </location>
</feature>
<keyword evidence="2" id="KW-0378">Hydrolase</keyword>
<dbReference type="RefSeq" id="WP_023787338.1">
    <property type="nucleotide sequence ID" value="NC_022997.1"/>
</dbReference>
<protein>
    <submittedName>
        <fullName evidence="2">Glycosyl hydrolase family 5</fullName>
    </submittedName>
</protein>
<keyword evidence="1" id="KW-0732">Signal</keyword>